<dbReference type="GO" id="GO:0030170">
    <property type="term" value="F:pyridoxal phosphate binding"/>
    <property type="evidence" value="ECO:0007669"/>
    <property type="project" value="InterPro"/>
</dbReference>
<evidence type="ECO:0000256" key="2">
    <source>
        <dbReference type="ARBA" id="ARBA00009533"/>
    </source>
</evidence>
<comment type="cofactor">
    <cofactor evidence="1 6 7">
        <name>pyridoxal 5'-phosphate</name>
        <dbReference type="ChEBI" id="CHEBI:597326"/>
    </cofactor>
</comment>
<dbReference type="RefSeq" id="WP_126620099.1">
    <property type="nucleotide sequence ID" value="NZ_CP034563.1"/>
</dbReference>
<dbReference type="PANTHER" id="PTHR45677:SF8">
    <property type="entry name" value="CYSTEINE SULFINIC ACID DECARBOXYLASE"/>
    <property type="match status" value="1"/>
</dbReference>
<comment type="similarity">
    <text evidence="2 7">Belongs to the group II decarboxylase family.</text>
</comment>
<dbReference type="InterPro" id="IPR010977">
    <property type="entry name" value="Aromatic_deC"/>
</dbReference>
<dbReference type="Gene3D" id="3.40.640.10">
    <property type="entry name" value="Type I PLP-dependent aspartate aminotransferase-like (Major domain)"/>
    <property type="match status" value="1"/>
</dbReference>
<evidence type="ECO:0000256" key="4">
    <source>
        <dbReference type="ARBA" id="ARBA00022898"/>
    </source>
</evidence>
<feature type="modified residue" description="N6-(pyridoxal phosphate)lysine" evidence="6">
    <location>
        <position position="326"/>
    </location>
</feature>
<dbReference type="GO" id="GO:0016831">
    <property type="term" value="F:carboxy-lyase activity"/>
    <property type="evidence" value="ECO:0007669"/>
    <property type="project" value="UniProtKB-KW"/>
</dbReference>
<protein>
    <submittedName>
        <fullName evidence="8">Decarboxylase</fullName>
    </submittedName>
</protein>
<dbReference type="Proteomes" id="UP000267268">
    <property type="component" value="Chromosome 2"/>
</dbReference>
<accession>A0A3Q9FVB3</accession>
<proteinExistence type="inferred from homology"/>
<gene>
    <name evidence="8" type="ORF">EI427_24695</name>
</gene>
<evidence type="ECO:0000256" key="5">
    <source>
        <dbReference type="ARBA" id="ARBA00023239"/>
    </source>
</evidence>
<dbReference type="GO" id="GO:0006520">
    <property type="term" value="P:amino acid metabolic process"/>
    <property type="evidence" value="ECO:0007669"/>
    <property type="project" value="InterPro"/>
</dbReference>
<sequence>MVKKLFIDDNNMNTTQEQLDLSDLFNHDKDSIDKYKKGINTATENVLSFLHNRTQPFSGVAHEELQKVVDKIDFKEAPTSSHLVFEELQEIYLKHAVAFHLPKYIAHLNCPIVIPSLIGEQILSAINSSLDTWDQSAGGTLIEQKLIDWTGQQIGYPTPDGVFTSGGTQSNLMAILLMRDSFYQKKQQYDVTKFGVNTDKGKLKIFCSECSHFSVKKSAALLGLGEDAVISIPVDDNFKMDCEALESAILKEFIDGNCPIGVVATAGTTDYGSIDPLKSIGVITERYQLWFHVDAAVGGGLLLSNEHKYLLDGIEKSDSTTIDYHKTYFQTVSCSGFIVKEPHNLNLISHHAEYLNPKACKDAGVPNQVDKSLQTTKRFDALKLWLTFRLMGTEKLGSYYDQTLALTKVAADCIQNRKDFELLNPPSLHCLVFRFAPINLNADQLNQLNILIRKKLFSNGQAVVAGTKFKGNNYLKFTILNPTMSKENFEEILSILAMIGEQLLEEEKQFI</sequence>
<dbReference type="CDD" id="cd06450">
    <property type="entry name" value="DOPA_deC_like"/>
    <property type="match status" value="1"/>
</dbReference>
<dbReference type="InterPro" id="IPR015422">
    <property type="entry name" value="PyrdxlP-dep_Trfase_small"/>
</dbReference>
<dbReference type="GO" id="GO:0005737">
    <property type="term" value="C:cytoplasm"/>
    <property type="evidence" value="ECO:0007669"/>
    <property type="project" value="TreeGrafter"/>
</dbReference>
<evidence type="ECO:0000256" key="1">
    <source>
        <dbReference type="ARBA" id="ARBA00001933"/>
    </source>
</evidence>
<evidence type="ECO:0000313" key="8">
    <source>
        <dbReference type="EMBL" id="AZQ65412.1"/>
    </source>
</evidence>
<dbReference type="InterPro" id="IPR015421">
    <property type="entry name" value="PyrdxlP-dep_Trfase_major"/>
</dbReference>
<dbReference type="PANTHER" id="PTHR45677">
    <property type="entry name" value="GLUTAMATE DECARBOXYLASE-RELATED"/>
    <property type="match status" value="1"/>
</dbReference>
<dbReference type="OrthoDB" id="9803665at2"/>
<evidence type="ECO:0000256" key="3">
    <source>
        <dbReference type="ARBA" id="ARBA00022793"/>
    </source>
</evidence>
<keyword evidence="4 6" id="KW-0663">Pyridoxal phosphate</keyword>
<dbReference type="Gene3D" id="3.90.1150.10">
    <property type="entry name" value="Aspartate Aminotransferase, domain 1"/>
    <property type="match status" value="1"/>
</dbReference>
<dbReference type="GO" id="GO:0019752">
    <property type="term" value="P:carboxylic acid metabolic process"/>
    <property type="evidence" value="ECO:0007669"/>
    <property type="project" value="InterPro"/>
</dbReference>
<dbReference type="PRINTS" id="PR00800">
    <property type="entry name" value="YHDCRBOXLASE"/>
</dbReference>
<dbReference type="Gene3D" id="1.20.1650.10">
    <property type="entry name" value="PLP-dependent transferases"/>
    <property type="match status" value="1"/>
</dbReference>
<keyword evidence="9" id="KW-1185">Reference proteome</keyword>
<evidence type="ECO:0000313" key="9">
    <source>
        <dbReference type="Proteomes" id="UP000267268"/>
    </source>
</evidence>
<evidence type="ECO:0000256" key="6">
    <source>
        <dbReference type="PIRSR" id="PIRSR602129-50"/>
    </source>
</evidence>
<dbReference type="AlphaFoldDB" id="A0A3Q9FVB3"/>
<dbReference type="SUPFAM" id="SSF53383">
    <property type="entry name" value="PLP-dependent transferases"/>
    <property type="match status" value="1"/>
</dbReference>
<dbReference type="InterPro" id="IPR015424">
    <property type="entry name" value="PyrdxlP-dep_Trfase"/>
</dbReference>
<dbReference type="Pfam" id="PF00282">
    <property type="entry name" value="Pyridoxal_deC"/>
    <property type="match status" value="1"/>
</dbReference>
<dbReference type="KEGG" id="fll:EI427_24695"/>
<evidence type="ECO:0000256" key="7">
    <source>
        <dbReference type="RuleBase" id="RU000382"/>
    </source>
</evidence>
<keyword evidence="3" id="KW-0210">Decarboxylase</keyword>
<keyword evidence="5 7" id="KW-0456">Lyase</keyword>
<reference evidence="8 9" key="1">
    <citation type="submission" date="2018-12" db="EMBL/GenBank/DDBJ databases">
        <title>Flammeovirga pectinis sp. nov., isolated from the gut of the Korean scallop, Patinopecten yessoensis.</title>
        <authorList>
            <person name="Bae J.-W."/>
            <person name="Jeong Y.-S."/>
            <person name="Kang W."/>
        </authorList>
    </citation>
    <scope>NUCLEOTIDE SEQUENCE [LARGE SCALE GENOMIC DNA]</scope>
    <source>
        <strain evidence="8 9">L12M1</strain>
    </source>
</reference>
<dbReference type="InterPro" id="IPR002129">
    <property type="entry name" value="PyrdxlP-dep_de-COase"/>
</dbReference>
<dbReference type="EMBL" id="CP034563">
    <property type="protein sequence ID" value="AZQ65412.1"/>
    <property type="molecule type" value="Genomic_DNA"/>
</dbReference>
<organism evidence="8 9">
    <name type="scientific">Flammeovirga pectinis</name>
    <dbReference type="NCBI Taxonomy" id="2494373"/>
    <lineage>
        <taxon>Bacteria</taxon>
        <taxon>Pseudomonadati</taxon>
        <taxon>Bacteroidota</taxon>
        <taxon>Cytophagia</taxon>
        <taxon>Cytophagales</taxon>
        <taxon>Flammeovirgaceae</taxon>
        <taxon>Flammeovirga</taxon>
    </lineage>
</organism>
<name>A0A3Q9FVB3_9BACT</name>